<feature type="binding site" evidence="8">
    <location>
        <position position="71"/>
    </location>
    <ligand>
        <name>Zn(2+)</name>
        <dbReference type="ChEBI" id="CHEBI:29105"/>
        <label>1</label>
    </ligand>
</feature>
<dbReference type="Pfam" id="PF05343">
    <property type="entry name" value="Peptidase_M42"/>
    <property type="match status" value="1"/>
</dbReference>
<dbReference type="PIRSF" id="PIRSF001123">
    <property type="entry name" value="PepA_GA"/>
    <property type="match status" value="1"/>
</dbReference>
<feature type="binding site" evidence="8">
    <location>
        <position position="188"/>
    </location>
    <ligand>
        <name>Zn(2+)</name>
        <dbReference type="ChEBI" id="CHEBI:29105"/>
        <label>2</label>
    </ligand>
</feature>
<protein>
    <submittedName>
        <fullName evidence="9">Putative aminopeptidase FrvX</fullName>
    </submittedName>
</protein>
<keyword evidence="10" id="KW-1185">Reference proteome</keyword>
<dbReference type="InterPro" id="IPR008007">
    <property type="entry name" value="Peptidase_M42"/>
</dbReference>
<evidence type="ECO:0000256" key="6">
    <source>
        <dbReference type="PIRNR" id="PIRNR001123"/>
    </source>
</evidence>
<evidence type="ECO:0000313" key="9">
    <source>
        <dbReference type="EMBL" id="SDC97807.1"/>
    </source>
</evidence>
<keyword evidence="5" id="KW-0378">Hydrolase</keyword>
<sequence>MDTPIDSIVDHLVRLIRIPSPTGAADEAVRFLKEKLSPYASKLKLFEPAKGGLLVTLAGEDRNRHRYLTAHVDTLGAMVKEIKPNGCLQLTNIGGFTWHSVEGNYCTVLTRSGGQVTGTILATHTSVHVYHDARKQERKAENMEVRLDARVEDAEAVRRLGIEVGDFVSFDPRVEVTESGFIKGRHMDDKASAAILLELIIQVVEQDLSLPHTTHFYFSTLEEVGFGANSNIPDRVREYLAVDMGAIGKGQTTDEFCVSICAKDSSGPYHYGLRKKLTELAEAEGLHHRVDIYPYYNSDASAAVRAGHDLIHGLVGPGVDASHAFERTHREALENTYRLLHRYIQTPSM</sequence>
<name>A0A1G6R1C0_9BACL</name>
<dbReference type="GO" id="GO:0004177">
    <property type="term" value="F:aminopeptidase activity"/>
    <property type="evidence" value="ECO:0007669"/>
    <property type="project" value="UniProtKB-UniRule"/>
</dbReference>
<evidence type="ECO:0000256" key="5">
    <source>
        <dbReference type="ARBA" id="ARBA00022801"/>
    </source>
</evidence>
<accession>A0A1G6R1C0</accession>
<dbReference type="GO" id="GO:0006508">
    <property type="term" value="P:proteolysis"/>
    <property type="evidence" value="ECO:0007669"/>
    <property type="project" value="UniProtKB-KW"/>
</dbReference>
<dbReference type="OrthoDB" id="361940at2"/>
<dbReference type="InterPro" id="IPR051464">
    <property type="entry name" value="Peptidase_M42_aminopept"/>
</dbReference>
<proteinExistence type="inferred from homology"/>
<dbReference type="SUPFAM" id="SSF53187">
    <property type="entry name" value="Zn-dependent exopeptidases"/>
    <property type="match status" value="1"/>
</dbReference>
<dbReference type="Gene3D" id="3.40.630.10">
    <property type="entry name" value="Zn peptidases"/>
    <property type="match status" value="1"/>
</dbReference>
<dbReference type="AlphaFoldDB" id="A0A1G6R1C0"/>
<keyword evidence="4 8" id="KW-0479">Metal-binding</keyword>
<evidence type="ECO:0000256" key="7">
    <source>
        <dbReference type="PIRSR" id="PIRSR001123-1"/>
    </source>
</evidence>
<dbReference type="GO" id="GO:0046872">
    <property type="term" value="F:metal ion binding"/>
    <property type="evidence" value="ECO:0007669"/>
    <property type="project" value="UniProtKB-UniRule"/>
</dbReference>
<feature type="binding site" evidence="8">
    <location>
        <position position="243"/>
    </location>
    <ligand>
        <name>Zn(2+)</name>
        <dbReference type="ChEBI" id="CHEBI:29105"/>
        <label>1</label>
    </ligand>
</feature>
<dbReference type="CDD" id="cd05657">
    <property type="entry name" value="M42_glucanase_like"/>
    <property type="match status" value="1"/>
</dbReference>
<comment type="cofactor">
    <cofactor evidence="8">
        <name>a divalent metal cation</name>
        <dbReference type="ChEBI" id="CHEBI:60240"/>
    </cofactor>
    <text evidence="8">Binds 2 divalent metal cations per subunit.</text>
</comment>
<feature type="active site" description="Proton acceptor" evidence="7">
    <location>
        <position position="222"/>
    </location>
</feature>
<reference evidence="9 10" key="1">
    <citation type="submission" date="2016-10" db="EMBL/GenBank/DDBJ databases">
        <authorList>
            <person name="de Groot N.N."/>
        </authorList>
    </citation>
    <scope>NUCLEOTIDE SEQUENCE [LARGE SCALE GENOMIC DNA]</scope>
    <source>
        <strain evidence="9 10">DSM 45514</strain>
    </source>
</reference>
<organism evidence="9 10">
    <name type="scientific">Melghirimyces thermohalophilus</name>
    <dbReference type="NCBI Taxonomy" id="1236220"/>
    <lineage>
        <taxon>Bacteria</taxon>
        <taxon>Bacillati</taxon>
        <taxon>Bacillota</taxon>
        <taxon>Bacilli</taxon>
        <taxon>Bacillales</taxon>
        <taxon>Thermoactinomycetaceae</taxon>
        <taxon>Melghirimyces</taxon>
    </lineage>
</organism>
<dbReference type="EMBL" id="FMZA01000025">
    <property type="protein sequence ID" value="SDC97807.1"/>
    <property type="molecule type" value="Genomic_DNA"/>
</dbReference>
<dbReference type="PANTHER" id="PTHR32481:SF7">
    <property type="entry name" value="AMINOPEPTIDASE YHFE-RELATED"/>
    <property type="match status" value="1"/>
</dbReference>
<evidence type="ECO:0000256" key="8">
    <source>
        <dbReference type="PIRSR" id="PIRSR001123-2"/>
    </source>
</evidence>
<dbReference type="Proteomes" id="UP000199387">
    <property type="component" value="Unassembled WGS sequence"/>
</dbReference>
<evidence type="ECO:0000256" key="4">
    <source>
        <dbReference type="ARBA" id="ARBA00022723"/>
    </source>
</evidence>
<evidence type="ECO:0000256" key="3">
    <source>
        <dbReference type="ARBA" id="ARBA00022670"/>
    </source>
</evidence>
<comment type="similarity">
    <text evidence="1 6">Belongs to the peptidase M42 family.</text>
</comment>
<evidence type="ECO:0000256" key="2">
    <source>
        <dbReference type="ARBA" id="ARBA00022438"/>
    </source>
</evidence>
<dbReference type="InterPro" id="IPR023367">
    <property type="entry name" value="Peptidase_M42_dom2"/>
</dbReference>
<dbReference type="RefSeq" id="WP_091572945.1">
    <property type="nucleotide sequence ID" value="NZ_FMZA01000025.1"/>
</dbReference>
<dbReference type="Gene3D" id="2.40.30.40">
    <property type="entry name" value="Peptidase M42, domain 2"/>
    <property type="match status" value="1"/>
</dbReference>
<gene>
    <name evidence="9" type="ORF">SAMN04488112_12515</name>
</gene>
<dbReference type="STRING" id="1236220.SAMN04488112_12515"/>
<keyword evidence="2 9" id="KW-0031">Aminopeptidase</keyword>
<dbReference type="PANTHER" id="PTHR32481">
    <property type="entry name" value="AMINOPEPTIDASE"/>
    <property type="match status" value="1"/>
</dbReference>
<feature type="binding site" evidence="8">
    <location>
        <position position="223"/>
    </location>
    <ligand>
        <name>Zn(2+)</name>
        <dbReference type="ChEBI" id="CHEBI:29105"/>
        <label>2</label>
    </ligand>
</feature>
<keyword evidence="3" id="KW-0645">Protease</keyword>
<evidence type="ECO:0000313" key="10">
    <source>
        <dbReference type="Proteomes" id="UP000199387"/>
    </source>
</evidence>
<feature type="binding site" evidence="8">
    <location>
        <position position="188"/>
    </location>
    <ligand>
        <name>Zn(2+)</name>
        <dbReference type="ChEBI" id="CHEBI:29105"/>
        <label>1</label>
    </ligand>
</feature>
<evidence type="ECO:0000256" key="1">
    <source>
        <dbReference type="ARBA" id="ARBA00006272"/>
    </source>
</evidence>
<dbReference type="SUPFAM" id="SSF101821">
    <property type="entry name" value="Aminopeptidase/glucanase lid domain"/>
    <property type="match status" value="1"/>
</dbReference>